<dbReference type="EMBL" id="CM000145">
    <property type="protein sequence ID" value="EAZ43178.1"/>
    <property type="molecule type" value="Genomic_DNA"/>
</dbReference>
<dbReference type="InterPro" id="IPR036047">
    <property type="entry name" value="F-box-like_dom_sf"/>
</dbReference>
<dbReference type="Proteomes" id="UP000007752">
    <property type="component" value="Chromosome 8"/>
</dbReference>
<dbReference type="PANTHER" id="PTHR31672">
    <property type="entry name" value="BNACNNG10540D PROTEIN"/>
    <property type="match status" value="1"/>
</dbReference>
<dbReference type="Pfam" id="PF00646">
    <property type="entry name" value="F-box"/>
    <property type="match status" value="1"/>
</dbReference>
<dbReference type="InterPro" id="IPR001810">
    <property type="entry name" value="F-box_dom"/>
</dbReference>
<dbReference type="AlphaFoldDB" id="A3BUD9"/>
<name>A3BUD9_ORYSJ</name>
<feature type="region of interest" description="Disordered" evidence="1">
    <location>
        <begin position="309"/>
        <end position="332"/>
    </location>
</feature>
<organism evidence="3">
    <name type="scientific">Oryza sativa subsp. japonica</name>
    <name type="common">Rice</name>
    <dbReference type="NCBI Taxonomy" id="39947"/>
    <lineage>
        <taxon>Eukaryota</taxon>
        <taxon>Viridiplantae</taxon>
        <taxon>Streptophyta</taxon>
        <taxon>Embryophyta</taxon>
        <taxon>Tracheophyta</taxon>
        <taxon>Spermatophyta</taxon>
        <taxon>Magnoliopsida</taxon>
        <taxon>Liliopsida</taxon>
        <taxon>Poales</taxon>
        <taxon>Poaceae</taxon>
        <taxon>BOP clade</taxon>
        <taxon>Oryzoideae</taxon>
        <taxon>Oryzeae</taxon>
        <taxon>Oryzinae</taxon>
        <taxon>Oryza</taxon>
        <taxon>Oryza sativa</taxon>
    </lineage>
</organism>
<gene>
    <name evidence="3" type="ORF">OsJ_27770</name>
</gene>
<protein>
    <recommendedName>
        <fullName evidence="2">F-box domain-containing protein</fullName>
    </recommendedName>
</protein>
<reference evidence="3" key="2">
    <citation type="submission" date="2008-12" db="EMBL/GenBank/DDBJ databases">
        <title>Improved gene annotation of the rice (Oryza sativa) genomes.</title>
        <authorList>
            <person name="Wang J."/>
            <person name="Li R."/>
            <person name="Fan W."/>
            <person name="Huang Q."/>
            <person name="Zhang J."/>
            <person name="Zhou Y."/>
            <person name="Hu Y."/>
            <person name="Zi S."/>
            <person name="Li J."/>
            <person name="Ni P."/>
            <person name="Zheng H."/>
            <person name="Zhang Y."/>
            <person name="Zhao M."/>
            <person name="Hao Q."/>
            <person name="McDermott J."/>
            <person name="Samudrala R."/>
            <person name="Kristiansen K."/>
            <person name="Wong G.K.-S."/>
        </authorList>
    </citation>
    <scope>NUCLEOTIDE SEQUENCE</scope>
</reference>
<dbReference type="InterPro" id="IPR050796">
    <property type="entry name" value="SCF_F-box_component"/>
</dbReference>
<reference evidence="3" key="1">
    <citation type="journal article" date="2005" name="PLoS Biol.">
        <title>The genomes of Oryza sativa: a history of duplications.</title>
        <authorList>
            <person name="Yu J."/>
            <person name="Wang J."/>
            <person name="Lin W."/>
            <person name="Li S."/>
            <person name="Li H."/>
            <person name="Zhou J."/>
            <person name="Ni P."/>
            <person name="Dong W."/>
            <person name="Hu S."/>
            <person name="Zeng C."/>
            <person name="Zhang J."/>
            <person name="Zhang Y."/>
            <person name="Li R."/>
            <person name="Xu Z."/>
            <person name="Li S."/>
            <person name="Li X."/>
            <person name="Zheng H."/>
            <person name="Cong L."/>
            <person name="Lin L."/>
            <person name="Yin J."/>
            <person name="Geng J."/>
            <person name="Li G."/>
            <person name="Shi J."/>
            <person name="Liu J."/>
            <person name="Lv H."/>
            <person name="Li J."/>
            <person name="Wang J."/>
            <person name="Deng Y."/>
            <person name="Ran L."/>
            <person name="Shi X."/>
            <person name="Wang X."/>
            <person name="Wu Q."/>
            <person name="Li C."/>
            <person name="Ren X."/>
            <person name="Wang J."/>
            <person name="Wang X."/>
            <person name="Li D."/>
            <person name="Liu D."/>
            <person name="Zhang X."/>
            <person name="Ji Z."/>
            <person name="Zhao W."/>
            <person name="Sun Y."/>
            <person name="Zhang Z."/>
            <person name="Bao J."/>
            <person name="Han Y."/>
            <person name="Dong L."/>
            <person name="Ji J."/>
            <person name="Chen P."/>
            <person name="Wu S."/>
            <person name="Liu J."/>
            <person name="Xiao Y."/>
            <person name="Bu D."/>
            <person name="Tan J."/>
            <person name="Yang L."/>
            <person name="Ye C."/>
            <person name="Zhang J."/>
            <person name="Xu J."/>
            <person name="Zhou Y."/>
            <person name="Yu Y."/>
            <person name="Zhang B."/>
            <person name="Zhuang S."/>
            <person name="Wei H."/>
            <person name="Liu B."/>
            <person name="Lei M."/>
            <person name="Yu H."/>
            <person name="Li Y."/>
            <person name="Xu H."/>
            <person name="Wei S."/>
            <person name="He X."/>
            <person name="Fang L."/>
            <person name="Zhang Z."/>
            <person name="Zhang Y."/>
            <person name="Huang X."/>
            <person name="Su Z."/>
            <person name="Tong W."/>
            <person name="Li J."/>
            <person name="Tong Z."/>
            <person name="Li S."/>
            <person name="Ye J."/>
            <person name="Wang L."/>
            <person name="Fang L."/>
            <person name="Lei T."/>
            <person name="Chen C."/>
            <person name="Chen H."/>
            <person name="Xu Z."/>
            <person name="Li H."/>
            <person name="Huang H."/>
            <person name="Zhang F."/>
            <person name="Xu H."/>
            <person name="Li N."/>
            <person name="Zhao C."/>
            <person name="Li S."/>
            <person name="Dong L."/>
            <person name="Huang Y."/>
            <person name="Li L."/>
            <person name="Xi Y."/>
            <person name="Qi Q."/>
            <person name="Li W."/>
            <person name="Zhang B."/>
            <person name="Hu W."/>
            <person name="Zhang Y."/>
            <person name="Tian X."/>
            <person name="Jiao Y."/>
            <person name="Liang X."/>
            <person name="Jin J."/>
            <person name="Gao L."/>
            <person name="Zheng W."/>
            <person name="Hao B."/>
            <person name="Liu S."/>
            <person name="Wang W."/>
            <person name="Yuan L."/>
            <person name="Cao M."/>
            <person name="McDermott J."/>
            <person name="Samudrala R."/>
            <person name="Wang J."/>
            <person name="Wong G.K."/>
            <person name="Yang H."/>
        </authorList>
    </citation>
    <scope>NUCLEOTIDE SEQUENCE [LARGE SCALE GENOMIC DNA]</scope>
</reference>
<evidence type="ECO:0000313" key="3">
    <source>
        <dbReference type="EMBL" id="EAZ43178.1"/>
    </source>
</evidence>
<evidence type="ECO:0000256" key="1">
    <source>
        <dbReference type="SAM" id="MobiDB-lite"/>
    </source>
</evidence>
<accession>A3BUD9</accession>
<dbReference type="PROSITE" id="PS50181">
    <property type="entry name" value="FBOX"/>
    <property type="match status" value="1"/>
</dbReference>
<sequence length="332" mass="37538">MEEQETSIGDLHTDAFVEILRRVAPSARRRLRLVCRRWRNVINSRAPVWRGHAKTLAFVYHRPGPATAAYAIDGLEEDDEGCYRKLWDAAADPSLPAIYSRLRMIGSCNGLLCLYDEGVTGDIALLNPVTGRDAGRRRAAGPPAQAPGAVRPRPVRRGVQLHVPRGDGEEMWLLERDGCESLERWYCRFYLTTRLCMEVQQVVGPHFTQGEHILAHRHGSLYVHRCVSSATRPQCSVAQIHEHWPYHEPMFTCGHASNIRAFSYIETTEPLNVYQCNGGSKIGSVVNNDEEMATGKTTSLGQMLTSMFNDLPSPHPKRPVARRRKRRTNRFK</sequence>
<dbReference type="Gene3D" id="1.20.1280.50">
    <property type="match status" value="1"/>
</dbReference>
<dbReference type="SMART" id="SM00256">
    <property type="entry name" value="FBOX"/>
    <property type="match status" value="1"/>
</dbReference>
<evidence type="ECO:0000259" key="2">
    <source>
        <dbReference type="PROSITE" id="PS50181"/>
    </source>
</evidence>
<feature type="domain" description="F-box" evidence="2">
    <location>
        <begin position="5"/>
        <end position="52"/>
    </location>
</feature>
<feature type="compositionally biased region" description="Basic residues" evidence="1">
    <location>
        <begin position="315"/>
        <end position="332"/>
    </location>
</feature>
<dbReference type="SUPFAM" id="SSF81383">
    <property type="entry name" value="F-box domain"/>
    <property type="match status" value="1"/>
</dbReference>
<proteinExistence type="predicted"/>